<name>A0A0D0CVU5_9AGAM</name>
<sequence length="52" mass="5612">MPEHSSASGNTSRCQSGPPRTTLIISTLPTNGAKLSFRYLAHNLQRKRDGGT</sequence>
<evidence type="ECO:0000313" key="2">
    <source>
        <dbReference type="EMBL" id="KIK79588.1"/>
    </source>
</evidence>
<keyword evidence="3" id="KW-1185">Reference proteome</keyword>
<organism evidence="2 3">
    <name type="scientific">Paxillus rubicundulus Ve08.2h10</name>
    <dbReference type="NCBI Taxonomy" id="930991"/>
    <lineage>
        <taxon>Eukaryota</taxon>
        <taxon>Fungi</taxon>
        <taxon>Dikarya</taxon>
        <taxon>Basidiomycota</taxon>
        <taxon>Agaricomycotina</taxon>
        <taxon>Agaricomycetes</taxon>
        <taxon>Agaricomycetidae</taxon>
        <taxon>Boletales</taxon>
        <taxon>Paxilineae</taxon>
        <taxon>Paxillaceae</taxon>
        <taxon>Paxillus</taxon>
    </lineage>
</organism>
<dbReference type="InParanoid" id="A0A0D0CVU5"/>
<dbReference type="HOGENOM" id="CLU_3087871_0_0_1"/>
<reference evidence="2 3" key="1">
    <citation type="submission" date="2014-04" db="EMBL/GenBank/DDBJ databases">
        <authorList>
            <consortium name="DOE Joint Genome Institute"/>
            <person name="Kuo A."/>
            <person name="Kohler A."/>
            <person name="Jargeat P."/>
            <person name="Nagy L.G."/>
            <person name="Floudas D."/>
            <person name="Copeland A."/>
            <person name="Barry K.W."/>
            <person name="Cichocki N."/>
            <person name="Veneault-Fourrey C."/>
            <person name="LaButti K."/>
            <person name="Lindquist E.A."/>
            <person name="Lipzen A."/>
            <person name="Lundell T."/>
            <person name="Morin E."/>
            <person name="Murat C."/>
            <person name="Sun H."/>
            <person name="Tunlid A."/>
            <person name="Henrissat B."/>
            <person name="Grigoriev I.V."/>
            <person name="Hibbett D.S."/>
            <person name="Martin F."/>
            <person name="Nordberg H.P."/>
            <person name="Cantor M.N."/>
            <person name="Hua S.X."/>
        </authorList>
    </citation>
    <scope>NUCLEOTIDE SEQUENCE [LARGE SCALE GENOMIC DNA]</scope>
    <source>
        <strain evidence="2 3">Ve08.2h10</strain>
    </source>
</reference>
<reference evidence="3" key="2">
    <citation type="submission" date="2015-01" db="EMBL/GenBank/DDBJ databases">
        <title>Evolutionary Origins and Diversification of the Mycorrhizal Mutualists.</title>
        <authorList>
            <consortium name="DOE Joint Genome Institute"/>
            <consortium name="Mycorrhizal Genomics Consortium"/>
            <person name="Kohler A."/>
            <person name="Kuo A."/>
            <person name="Nagy L.G."/>
            <person name="Floudas D."/>
            <person name="Copeland A."/>
            <person name="Barry K.W."/>
            <person name="Cichocki N."/>
            <person name="Veneault-Fourrey C."/>
            <person name="LaButti K."/>
            <person name="Lindquist E.A."/>
            <person name="Lipzen A."/>
            <person name="Lundell T."/>
            <person name="Morin E."/>
            <person name="Murat C."/>
            <person name="Riley R."/>
            <person name="Ohm R."/>
            <person name="Sun H."/>
            <person name="Tunlid A."/>
            <person name="Henrissat B."/>
            <person name="Grigoriev I.V."/>
            <person name="Hibbett D.S."/>
            <person name="Martin F."/>
        </authorList>
    </citation>
    <scope>NUCLEOTIDE SEQUENCE [LARGE SCALE GENOMIC DNA]</scope>
    <source>
        <strain evidence="3">Ve08.2h10</strain>
    </source>
</reference>
<proteinExistence type="predicted"/>
<dbReference type="AlphaFoldDB" id="A0A0D0CVU5"/>
<dbReference type="EMBL" id="KN826238">
    <property type="protein sequence ID" value="KIK79588.1"/>
    <property type="molecule type" value="Genomic_DNA"/>
</dbReference>
<evidence type="ECO:0000256" key="1">
    <source>
        <dbReference type="SAM" id="MobiDB-lite"/>
    </source>
</evidence>
<dbReference type="Proteomes" id="UP000054538">
    <property type="component" value="Unassembled WGS sequence"/>
</dbReference>
<protein>
    <submittedName>
        <fullName evidence="2">Uncharacterized protein</fullName>
    </submittedName>
</protein>
<feature type="region of interest" description="Disordered" evidence="1">
    <location>
        <begin position="1"/>
        <end position="25"/>
    </location>
</feature>
<accession>A0A0D0CVU5</accession>
<evidence type="ECO:0000313" key="3">
    <source>
        <dbReference type="Proteomes" id="UP000054538"/>
    </source>
</evidence>
<gene>
    <name evidence="2" type="ORF">PAXRUDRAFT_834022</name>
</gene>